<dbReference type="Gene3D" id="3.40.440.10">
    <property type="entry name" value="Adenylosuccinate Synthetase, subunit A, domain 1"/>
    <property type="match status" value="1"/>
</dbReference>
<dbReference type="CDD" id="cd03108">
    <property type="entry name" value="AdSS"/>
    <property type="match status" value="1"/>
</dbReference>
<dbReference type="InterPro" id="IPR001114">
    <property type="entry name" value="Adenylosuccinate_synthetase"/>
</dbReference>
<keyword evidence="4 7" id="KW-0658">Purine biosynthesis</keyword>
<comment type="function">
    <text evidence="7">Plays an important role in the de novo pathway and in the salvage pathway of purine nucleotide biosynthesis. Catalyzes the first commited step in the biosynthesis of AMP from IMP.</text>
</comment>
<feature type="binding site" evidence="7">
    <location>
        <position position="10"/>
    </location>
    <ligand>
        <name>Mg(2+)</name>
        <dbReference type="ChEBI" id="CHEBI:18420"/>
    </ligand>
</feature>
<keyword evidence="1 7" id="KW-0436">Ligase</keyword>
<reference evidence="9 10" key="1">
    <citation type="submission" date="2022-01" db="EMBL/GenBank/DDBJ databases">
        <title>A chromosomal length assembly of Cordylochernes scorpioides.</title>
        <authorList>
            <person name="Zeh D."/>
            <person name="Zeh J."/>
        </authorList>
    </citation>
    <scope>NUCLEOTIDE SEQUENCE [LARGE SCALE GENOMIC DNA]</scope>
    <source>
        <strain evidence="9">IN4F17</strain>
        <tissue evidence="9">Whole Body</tissue>
    </source>
</reference>
<dbReference type="InterPro" id="IPR033128">
    <property type="entry name" value="Adenylosuccin_syn_Lys_AS"/>
</dbReference>
<feature type="active site" evidence="8">
    <location>
        <position position="111"/>
    </location>
</feature>
<evidence type="ECO:0000256" key="4">
    <source>
        <dbReference type="ARBA" id="ARBA00022755"/>
    </source>
</evidence>
<keyword evidence="2 7" id="KW-0479">Metal-binding</keyword>
<feature type="binding site" evidence="7">
    <location>
        <position position="114"/>
    </location>
    <ligand>
        <name>IMP</name>
        <dbReference type="ChEBI" id="CHEBI:58053"/>
        <note>ligand shared between dimeric partners</note>
    </ligand>
</feature>
<evidence type="ECO:0000256" key="5">
    <source>
        <dbReference type="ARBA" id="ARBA00022842"/>
    </source>
</evidence>
<comment type="catalytic activity">
    <reaction evidence="7">
        <text>IMP + L-aspartate + GTP = N(6)-(1,2-dicarboxyethyl)-AMP + GDP + phosphate + 2 H(+)</text>
        <dbReference type="Rhea" id="RHEA:15753"/>
        <dbReference type="ChEBI" id="CHEBI:15378"/>
        <dbReference type="ChEBI" id="CHEBI:29991"/>
        <dbReference type="ChEBI" id="CHEBI:37565"/>
        <dbReference type="ChEBI" id="CHEBI:43474"/>
        <dbReference type="ChEBI" id="CHEBI:57567"/>
        <dbReference type="ChEBI" id="CHEBI:58053"/>
        <dbReference type="ChEBI" id="CHEBI:58189"/>
        <dbReference type="EC" id="6.3.4.4"/>
    </reaction>
</comment>
<keyword evidence="10" id="KW-1185">Reference proteome</keyword>
<dbReference type="NCBIfam" id="TIGR00184">
    <property type="entry name" value="purA"/>
    <property type="match status" value="1"/>
</dbReference>
<dbReference type="NCBIfam" id="NF002223">
    <property type="entry name" value="PRK01117.1"/>
    <property type="match status" value="1"/>
</dbReference>
<comment type="caution">
    <text evidence="7">Lacks conserved residue(s) required for the propagation of feature annotation.</text>
</comment>
<feature type="binding site" evidence="7">
    <location>
        <begin position="281"/>
        <end position="287"/>
    </location>
    <ligand>
        <name>substrate</name>
    </ligand>
</feature>
<feature type="binding site" evidence="7">
    <location>
        <begin position="395"/>
        <end position="397"/>
    </location>
    <ligand>
        <name>GTP</name>
        <dbReference type="ChEBI" id="CHEBI:37565"/>
    </ligand>
</feature>
<keyword evidence="3 7" id="KW-0547">Nucleotide-binding</keyword>
<comment type="pathway">
    <text evidence="7">Purine metabolism; AMP biosynthesis via de novo pathway; AMP from IMP: step 1/2.</text>
</comment>
<keyword evidence="6 7" id="KW-0342">GTP-binding</keyword>
<evidence type="ECO:0000256" key="6">
    <source>
        <dbReference type="ARBA" id="ARBA00023134"/>
    </source>
</evidence>
<accession>A0ABY6K035</accession>
<evidence type="ECO:0000256" key="7">
    <source>
        <dbReference type="HAMAP-Rule" id="MF_03125"/>
    </source>
</evidence>
<gene>
    <name evidence="9" type="ORF">LAZ67_1008018</name>
</gene>
<comment type="subunit">
    <text evidence="7">Homodimer.</text>
</comment>
<feature type="binding site" evidence="7">
    <location>
        <begin position="8"/>
        <end position="11"/>
    </location>
    <ligand>
        <name>IMP</name>
        <dbReference type="ChEBI" id="CHEBI:58053"/>
    </ligand>
</feature>
<evidence type="ECO:0000313" key="9">
    <source>
        <dbReference type="EMBL" id="UYV62148.1"/>
    </source>
</evidence>
<dbReference type="InterPro" id="IPR027417">
    <property type="entry name" value="P-loop_NTPase"/>
</dbReference>
<dbReference type="PANTHER" id="PTHR11846:SF0">
    <property type="entry name" value="ADENYLOSUCCINATE SYNTHETASE"/>
    <property type="match status" value="1"/>
</dbReference>
<name>A0ABY6K035_9ARAC</name>
<evidence type="ECO:0000256" key="8">
    <source>
        <dbReference type="PROSITE-ProRule" id="PRU10134"/>
    </source>
</evidence>
<keyword evidence="5 7" id="KW-0460">Magnesium</keyword>
<feature type="binding site" evidence="7">
    <location>
        <position position="192"/>
    </location>
    <ligand>
        <name>IMP</name>
        <dbReference type="ChEBI" id="CHEBI:58053"/>
    </ligand>
</feature>
<feature type="binding site" evidence="7">
    <location>
        <position position="287"/>
    </location>
    <ligand>
        <name>GTP</name>
        <dbReference type="ChEBI" id="CHEBI:37565"/>
    </ligand>
</feature>
<dbReference type="EC" id="6.3.4.4" evidence="7"/>
<dbReference type="Pfam" id="PF00709">
    <property type="entry name" value="Adenylsucc_synt"/>
    <property type="match status" value="1"/>
</dbReference>
<evidence type="ECO:0000256" key="2">
    <source>
        <dbReference type="ARBA" id="ARBA00022723"/>
    </source>
</evidence>
<comment type="similarity">
    <text evidence="7">Belongs to the adenylosuccinate synthetase family.</text>
</comment>
<dbReference type="SMART" id="SM00788">
    <property type="entry name" value="Adenylsucc_synt"/>
    <property type="match status" value="1"/>
</dbReference>
<comment type="cofactor">
    <cofactor evidence="7">
        <name>Mg(2+)</name>
        <dbReference type="ChEBI" id="CHEBI:18420"/>
    </cofactor>
    <text evidence="7">Binds 1 Mg(2+) ion per subunit.</text>
</comment>
<protein>
    <recommendedName>
        <fullName evidence="7">Adenylosuccinate synthetase</fullName>
        <shortName evidence="7">AMPSase</shortName>
        <shortName evidence="7">AdSS</shortName>
        <ecNumber evidence="7">6.3.4.4</ecNumber>
    </recommendedName>
    <alternativeName>
        <fullName evidence="7">IMP--aspartate ligase</fullName>
    </alternativeName>
</protein>
<dbReference type="HAMAP" id="MF_00011">
    <property type="entry name" value="Adenylosucc_synth"/>
    <property type="match status" value="1"/>
</dbReference>
<evidence type="ECO:0000256" key="3">
    <source>
        <dbReference type="ARBA" id="ARBA00022741"/>
    </source>
</evidence>
<dbReference type="SUPFAM" id="SSF52540">
    <property type="entry name" value="P-loop containing nucleoside triphosphate hydrolases"/>
    <property type="match status" value="1"/>
</dbReference>
<feature type="binding site" evidence="7">
    <location>
        <begin position="313"/>
        <end position="315"/>
    </location>
    <ligand>
        <name>GTP</name>
        <dbReference type="ChEBI" id="CHEBI:37565"/>
    </ligand>
</feature>
<dbReference type="PANTHER" id="PTHR11846">
    <property type="entry name" value="ADENYLOSUCCINATE SYNTHETASE"/>
    <property type="match status" value="1"/>
</dbReference>
<sequence>MVIMGGNNAGHTVVANNVEYNFHLLPSGIIHENCISVLGNGVVIHLPQLFEEIHHNESRGLKKCQGRLFISNRAHLVFDVHQQVDSCQEMEKGKKSIGTTKKGIGPTYSSKASRMGIRLCDLLGDFSIFEEKLRQLLDLYHKLHPDLPIDADQELVRYREYAEKIRPFVVDTVAFLNKAIAENKSILVEGANAALLDIDFGTYPYVTSSNCTVGGVCTGLGIPPSRVGPVYGVVKAYSTRVGDGPFPTELSNCSFACVSLLLLLIQELGEQLQKTGNEVGVTTKRKRRCGWLDLVLLKYSCMINGYSGLAVTKLDILDKFPEIRVGVKYMLKGKPLEVPPACCSDMAQVEVDYVVLPGWQADTTHARTFEELPDHAQNYIRLIQSHVSIPVKWVGVGQSREHIIEIH</sequence>
<dbReference type="EMBL" id="CP092863">
    <property type="protein sequence ID" value="UYV62148.1"/>
    <property type="molecule type" value="Genomic_DNA"/>
</dbReference>
<feature type="binding site" evidence="7">
    <location>
        <position position="100"/>
    </location>
    <ligand>
        <name>IMP</name>
        <dbReference type="ChEBI" id="CHEBI:58053"/>
    </ligand>
</feature>
<evidence type="ECO:0000256" key="1">
    <source>
        <dbReference type="ARBA" id="ARBA00022598"/>
    </source>
</evidence>
<dbReference type="PROSITE" id="PS00513">
    <property type="entry name" value="ADENYLOSUCCIN_SYN_2"/>
    <property type="match status" value="1"/>
</dbReference>
<comment type="subcellular location">
    <subcellularLocation>
        <location evidence="7">Cytoplasm</location>
    </subcellularLocation>
</comment>
<organism evidence="9 10">
    <name type="scientific">Cordylochernes scorpioides</name>
    <dbReference type="NCBI Taxonomy" id="51811"/>
    <lineage>
        <taxon>Eukaryota</taxon>
        <taxon>Metazoa</taxon>
        <taxon>Ecdysozoa</taxon>
        <taxon>Arthropoda</taxon>
        <taxon>Chelicerata</taxon>
        <taxon>Arachnida</taxon>
        <taxon>Pseudoscorpiones</taxon>
        <taxon>Cheliferoidea</taxon>
        <taxon>Chernetidae</taxon>
        <taxon>Cordylochernes</taxon>
    </lineage>
</organism>
<evidence type="ECO:0000313" key="10">
    <source>
        <dbReference type="Proteomes" id="UP001235939"/>
    </source>
</evidence>
<dbReference type="Gene3D" id="3.90.170.10">
    <property type="entry name" value="Adenylosuccinate Synthetase, subunit A, domain 3"/>
    <property type="match status" value="1"/>
</dbReference>
<keyword evidence="7" id="KW-0963">Cytoplasm</keyword>
<dbReference type="InterPro" id="IPR042110">
    <property type="entry name" value="Adenylosuccinate_synth_dom2"/>
</dbReference>
<dbReference type="Proteomes" id="UP001235939">
    <property type="component" value="Chromosome 01"/>
</dbReference>
<feature type="active site" description="Proton donor" evidence="7">
    <location>
        <position position="11"/>
    </location>
</feature>
<proteinExistence type="inferred from homology"/>
<dbReference type="InterPro" id="IPR042111">
    <property type="entry name" value="Adenylosuccinate_synth_dom3"/>
</dbReference>
<dbReference type="Gene3D" id="1.10.300.10">
    <property type="entry name" value="Adenylosuccinate Synthetase, subunit A, domain 2"/>
    <property type="match status" value="1"/>
</dbReference>
<feature type="binding site" evidence="7">
    <location>
        <position position="285"/>
    </location>
    <ligand>
        <name>IMP</name>
        <dbReference type="ChEBI" id="CHEBI:58053"/>
    </ligand>
</feature>
<dbReference type="InterPro" id="IPR042109">
    <property type="entry name" value="Adenylosuccinate_synth_dom1"/>
</dbReference>
<feature type="binding site" evidence="7">
    <location>
        <begin position="10"/>
        <end position="12"/>
    </location>
    <ligand>
        <name>GTP</name>
        <dbReference type="ChEBI" id="CHEBI:37565"/>
    </ligand>
</feature>
<feature type="binding site" evidence="7">
    <location>
        <position position="207"/>
    </location>
    <ligand>
        <name>IMP</name>
        <dbReference type="ChEBI" id="CHEBI:58053"/>
    </ligand>
</feature>